<proteinExistence type="inferred from homology"/>
<evidence type="ECO:0000256" key="4">
    <source>
        <dbReference type="RuleBase" id="RU369065"/>
    </source>
</evidence>
<dbReference type="PROSITE" id="PS51320">
    <property type="entry name" value="TIFY"/>
    <property type="match status" value="1"/>
</dbReference>
<dbReference type="OrthoDB" id="649989at2759"/>
<comment type="similarity">
    <text evidence="1 4">Belongs to the TIFY/JAZ family.</text>
</comment>
<organism evidence="7 8">
    <name type="scientific">Dendrobium catenatum</name>
    <dbReference type="NCBI Taxonomy" id="906689"/>
    <lineage>
        <taxon>Eukaryota</taxon>
        <taxon>Viridiplantae</taxon>
        <taxon>Streptophyta</taxon>
        <taxon>Embryophyta</taxon>
        <taxon>Tracheophyta</taxon>
        <taxon>Spermatophyta</taxon>
        <taxon>Magnoliopsida</taxon>
        <taxon>Liliopsida</taxon>
        <taxon>Asparagales</taxon>
        <taxon>Orchidaceae</taxon>
        <taxon>Epidendroideae</taxon>
        <taxon>Malaxideae</taxon>
        <taxon>Dendrobiinae</taxon>
        <taxon>Dendrobium</taxon>
    </lineage>
</organism>
<dbReference type="EMBL" id="KZ504112">
    <property type="protein sequence ID" value="PKU59434.1"/>
    <property type="molecule type" value="Genomic_DNA"/>
</dbReference>
<reference evidence="7 8" key="1">
    <citation type="journal article" date="2016" name="Sci. Rep.">
        <title>The Dendrobium catenatum Lindl. genome sequence provides insights into polysaccharide synthase, floral development and adaptive evolution.</title>
        <authorList>
            <person name="Zhang G.Q."/>
            <person name="Xu Q."/>
            <person name="Bian C."/>
            <person name="Tsai W.C."/>
            <person name="Yeh C.M."/>
            <person name="Liu K.W."/>
            <person name="Yoshida K."/>
            <person name="Zhang L.S."/>
            <person name="Chang S.B."/>
            <person name="Chen F."/>
            <person name="Shi Y."/>
            <person name="Su Y.Y."/>
            <person name="Zhang Y.Q."/>
            <person name="Chen L.J."/>
            <person name="Yin Y."/>
            <person name="Lin M."/>
            <person name="Huang H."/>
            <person name="Deng H."/>
            <person name="Wang Z.W."/>
            <person name="Zhu S.L."/>
            <person name="Zhao X."/>
            <person name="Deng C."/>
            <person name="Niu S.C."/>
            <person name="Huang J."/>
            <person name="Wang M."/>
            <person name="Liu G.H."/>
            <person name="Yang H.J."/>
            <person name="Xiao X.J."/>
            <person name="Hsiao Y.Y."/>
            <person name="Wu W.L."/>
            <person name="Chen Y.Y."/>
            <person name="Mitsuda N."/>
            <person name="Ohme-Takagi M."/>
            <person name="Luo Y.B."/>
            <person name="Van de Peer Y."/>
            <person name="Liu Z.J."/>
        </authorList>
    </citation>
    <scope>NUCLEOTIDE SEQUENCE [LARGE SCALE GENOMIC DNA]</scope>
    <source>
        <tissue evidence="7">The whole plant</tissue>
    </source>
</reference>
<dbReference type="GO" id="GO:0009611">
    <property type="term" value="P:response to wounding"/>
    <property type="evidence" value="ECO:0007669"/>
    <property type="project" value="UniProtKB-UniRule"/>
</dbReference>
<evidence type="ECO:0000256" key="5">
    <source>
        <dbReference type="SAM" id="MobiDB-lite"/>
    </source>
</evidence>
<feature type="region of interest" description="Disordered" evidence="5">
    <location>
        <begin position="134"/>
        <end position="155"/>
    </location>
</feature>
<sequence>MDLPDATQTRSEGIGGSAMESVGRDMKPEIATATAPMKREEEEEEFGGTLGLALCGGDGNNSTSAMNNPSASAQLTIFYNGSVNVFDAVPPEKAQAIMLIAAAAAAAAASSGNNTSVSRVPAVVGPNTAAAASPALTRSLSQQSSSTAASSQPPQLLTKSSPYLCKLQTELPVARRHSLQRFLEKRRDRFVSKGPYDSGKNFESLEVSVDAKSEHN</sequence>
<keyword evidence="3" id="KW-0832">Ubl conjugation</keyword>
<evidence type="ECO:0000313" key="8">
    <source>
        <dbReference type="Proteomes" id="UP000233837"/>
    </source>
</evidence>
<comment type="function">
    <text evidence="4">Repressor of jasmonate responses.</text>
</comment>
<feature type="domain" description="Tify" evidence="6">
    <location>
        <begin position="68"/>
        <end position="103"/>
    </location>
</feature>
<dbReference type="Proteomes" id="UP000233837">
    <property type="component" value="Unassembled WGS sequence"/>
</dbReference>
<feature type="region of interest" description="Disordered" evidence="5">
    <location>
        <begin position="1"/>
        <end position="45"/>
    </location>
</feature>
<dbReference type="Pfam" id="PF06200">
    <property type="entry name" value="tify"/>
    <property type="match status" value="1"/>
</dbReference>
<evidence type="ECO:0000313" key="7">
    <source>
        <dbReference type="EMBL" id="PKU59434.1"/>
    </source>
</evidence>
<dbReference type="InterPro" id="IPR018467">
    <property type="entry name" value="CCT_CS"/>
</dbReference>
<evidence type="ECO:0000256" key="2">
    <source>
        <dbReference type="ARBA" id="ARBA00022819"/>
    </source>
</evidence>
<name>A0A2I0V7P3_9ASPA</name>
<comment type="domain">
    <text evidence="4">The jas domain is required for interaction with COI1.</text>
</comment>
<keyword evidence="8" id="KW-1185">Reference proteome</keyword>
<feature type="compositionally biased region" description="Low complexity" evidence="5">
    <location>
        <begin position="139"/>
        <end position="155"/>
    </location>
</feature>
<dbReference type="PANTHER" id="PTHR33077:SF61">
    <property type="entry name" value="PROTEIN TIFY 3A-RELATED"/>
    <property type="match status" value="1"/>
</dbReference>
<gene>
    <name evidence="7" type="primary">TIFY3B</name>
    <name evidence="7" type="ORF">MA16_Dca012762</name>
</gene>
<dbReference type="GO" id="GO:0005634">
    <property type="term" value="C:nucleus"/>
    <property type="evidence" value="ECO:0007669"/>
    <property type="project" value="UniProtKB-SubCell"/>
</dbReference>
<protein>
    <recommendedName>
        <fullName evidence="4">Protein TIFY</fullName>
    </recommendedName>
    <alternativeName>
        <fullName evidence="4">Jasmonate ZIM domain-containing protein</fullName>
    </alternativeName>
</protein>
<dbReference type="InterPro" id="IPR010399">
    <property type="entry name" value="Tify_dom"/>
</dbReference>
<reference evidence="7 8" key="2">
    <citation type="journal article" date="2017" name="Nature">
        <title>The Apostasia genome and the evolution of orchids.</title>
        <authorList>
            <person name="Zhang G.Q."/>
            <person name="Liu K.W."/>
            <person name="Li Z."/>
            <person name="Lohaus R."/>
            <person name="Hsiao Y.Y."/>
            <person name="Niu S.C."/>
            <person name="Wang J.Y."/>
            <person name="Lin Y.C."/>
            <person name="Xu Q."/>
            <person name="Chen L.J."/>
            <person name="Yoshida K."/>
            <person name="Fujiwara S."/>
            <person name="Wang Z.W."/>
            <person name="Zhang Y.Q."/>
            <person name="Mitsuda N."/>
            <person name="Wang M."/>
            <person name="Liu G.H."/>
            <person name="Pecoraro L."/>
            <person name="Huang H.X."/>
            <person name="Xiao X.J."/>
            <person name="Lin M."/>
            <person name="Wu X.Y."/>
            <person name="Wu W.L."/>
            <person name="Chen Y.Y."/>
            <person name="Chang S.B."/>
            <person name="Sakamoto S."/>
            <person name="Ohme-Takagi M."/>
            <person name="Yagi M."/>
            <person name="Zeng S.J."/>
            <person name="Shen C.Y."/>
            <person name="Yeh C.M."/>
            <person name="Luo Y.B."/>
            <person name="Tsai W.C."/>
            <person name="Van de Peer Y."/>
            <person name="Liu Z.J."/>
        </authorList>
    </citation>
    <scope>NUCLEOTIDE SEQUENCE [LARGE SCALE GENOMIC DNA]</scope>
    <source>
        <tissue evidence="7">The whole plant</tissue>
    </source>
</reference>
<accession>A0A2I0V7P3</accession>
<keyword evidence="2 4" id="KW-1184">Jasmonic acid signaling pathway</keyword>
<dbReference type="STRING" id="906689.A0A2I0V7P3"/>
<feature type="region of interest" description="Disordered" evidence="5">
    <location>
        <begin position="190"/>
        <end position="216"/>
    </location>
</feature>
<dbReference type="AlphaFoldDB" id="A0A2I0V7P3"/>
<dbReference type="InterPro" id="IPR040390">
    <property type="entry name" value="TIFY/JAZ"/>
</dbReference>
<dbReference type="GO" id="GO:0031347">
    <property type="term" value="P:regulation of defense response"/>
    <property type="evidence" value="ECO:0007669"/>
    <property type="project" value="UniProtKB-UniRule"/>
</dbReference>
<dbReference type="PANTHER" id="PTHR33077">
    <property type="entry name" value="PROTEIN TIFY 4A-RELATED-RELATED"/>
    <property type="match status" value="1"/>
</dbReference>
<evidence type="ECO:0000259" key="6">
    <source>
        <dbReference type="PROSITE" id="PS51320"/>
    </source>
</evidence>
<comment type="subcellular location">
    <subcellularLocation>
        <location evidence="4">Nucleus</location>
    </subcellularLocation>
</comment>
<dbReference type="SMART" id="SM00979">
    <property type="entry name" value="TIFY"/>
    <property type="match status" value="1"/>
</dbReference>
<evidence type="ECO:0000256" key="1">
    <source>
        <dbReference type="ARBA" id="ARBA00008614"/>
    </source>
</evidence>
<dbReference type="GO" id="GO:2000022">
    <property type="term" value="P:regulation of jasmonic acid mediated signaling pathway"/>
    <property type="evidence" value="ECO:0007669"/>
    <property type="project" value="UniProtKB-UniRule"/>
</dbReference>
<keyword evidence="4" id="KW-0539">Nucleus</keyword>
<feature type="compositionally biased region" description="Polar residues" evidence="5">
    <location>
        <begin position="1"/>
        <end position="11"/>
    </location>
</feature>
<dbReference type="Pfam" id="PF09425">
    <property type="entry name" value="Jas_motif"/>
    <property type="match status" value="1"/>
</dbReference>
<evidence type="ECO:0000256" key="3">
    <source>
        <dbReference type="ARBA" id="ARBA00022843"/>
    </source>
</evidence>